<comment type="subcellular location">
    <subcellularLocation>
        <location evidence="1">Cell outer membrane</location>
    </subcellularLocation>
</comment>
<evidence type="ECO:0000256" key="4">
    <source>
        <dbReference type="SAM" id="MobiDB-lite"/>
    </source>
</evidence>
<dbReference type="Proteomes" id="UP000092634">
    <property type="component" value="Unassembled WGS sequence"/>
</dbReference>
<gene>
    <name evidence="5" type="ORF">BA896_018875</name>
</gene>
<dbReference type="InterPro" id="IPR036942">
    <property type="entry name" value="Beta-barrel_TonB_sf"/>
</dbReference>
<dbReference type="GO" id="GO:0009279">
    <property type="term" value="C:cell outer membrane"/>
    <property type="evidence" value="ECO:0007669"/>
    <property type="project" value="UniProtKB-SubCell"/>
</dbReference>
<name>A0A1E8PL53_9BURK</name>
<reference evidence="5 6" key="1">
    <citation type="submission" date="2016-10" db="EMBL/GenBank/DDBJ databases">
        <title>Updated version of Genome Assembly of Janthinobacterium lividum ERGS5:01.</title>
        <authorList>
            <person name="Kumar R."/>
            <person name="Acharya V."/>
            <person name="Singh D."/>
        </authorList>
    </citation>
    <scope>NUCLEOTIDE SEQUENCE [LARGE SCALE GENOMIC DNA]</scope>
    <source>
        <strain evidence="5 6">ERGS5:01</strain>
    </source>
</reference>
<keyword evidence="3" id="KW-0998">Cell outer membrane</keyword>
<feature type="region of interest" description="Disordered" evidence="4">
    <location>
        <begin position="87"/>
        <end position="110"/>
    </location>
</feature>
<accession>A0A1E8PL53</accession>
<evidence type="ECO:0000256" key="3">
    <source>
        <dbReference type="ARBA" id="ARBA00023237"/>
    </source>
</evidence>
<keyword evidence="2" id="KW-0472">Membrane</keyword>
<dbReference type="AlphaFoldDB" id="A0A1E8PL53"/>
<dbReference type="Gene3D" id="2.40.170.20">
    <property type="entry name" value="TonB-dependent receptor, beta-barrel domain"/>
    <property type="match status" value="1"/>
</dbReference>
<evidence type="ECO:0000256" key="1">
    <source>
        <dbReference type="ARBA" id="ARBA00004442"/>
    </source>
</evidence>
<evidence type="ECO:0000256" key="2">
    <source>
        <dbReference type="ARBA" id="ARBA00023136"/>
    </source>
</evidence>
<evidence type="ECO:0000313" key="5">
    <source>
        <dbReference type="EMBL" id="OFJ47091.1"/>
    </source>
</evidence>
<protein>
    <submittedName>
        <fullName evidence="5">Uncharacterized protein</fullName>
    </submittedName>
</protein>
<organism evidence="5 6">
    <name type="scientific">Janthinobacterium lividum</name>
    <dbReference type="NCBI Taxonomy" id="29581"/>
    <lineage>
        <taxon>Bacteria</taxon>
        <taxon>Pseudomonadati</taxon>
        <taxon>Pseudomonadota</taxon>
        <taxon>Betaproteobacteria</taxon>
        <taxon>Burkholderiales</taxon>
        <taxon>Oxalobacteraceae</taxon>
        <taxon>Janthinobacterium</taxon>
    </lineage>
</organism>
<proteinExistence type="predicted"/>
<comment type="caution">
    <text evidence="5">The sequence shown here is derived from an EMBL/GenBank/DDBJ whole genome shotgun (WGS) entry which is preliminary data.</text>
</comment>
<sequence length="128" mass="14339">MLKYSRHSNNGENDATVAVYGRTEDGRYDAMAFTTQRKSDDLRKPDGKPFRFSAIDAPSSLAKLNIRLTPEQLLTLTAMQSGSAGWGPFAAMGEDVPRRPRRRSGSMDWTRRGSARPYIATRTTIRMP</sequence>
<dbReference type="EMBL" id="MAQB02000009">
    <property type="protein sequence ID" value="OFJ47091.1"/>
    <property type="molecule type" value="Genomic_DNA"/>
</dbReference>
<evidence type="ECO:0000313" key="6">
    <source>
        <dbReference type="Proteomes" id="UP000092634"/>
    </source>
</evidence>